<evidence type="ECO:0000256" key="13">
    <source>
        <dbReference type="ARBA" id="ARBA00023049"/>
    </source>
</evidence>
<comment type="catalytic activity">
    <reaction evidence="16">
        <text>ATP + H2O = ADP + phosphate + H(+)</text>
        <dbReference type="Rhea" id="RHEA:13065"/>
        <dbReference type="ChEBI" id="CHEBI:15377"/>
        <dbReference type="ChEBI" id="CHEBI:15378"/>
        <dbReference type="ChEBI" id="CHEBI:30616"/>
        <dbReference type="ChEBI" id="CHEBI:43474"/>
        <dbReference type="ChEBI" id="CHEBI:456216"/>
    </reaction>
    <physiologicalReaction direction="left-to-right" evidence="16">
        <dbReference type="Rhea" id="RHEA:13066"/>
    </physiologicalReaction>
</comment>
<keyword evidence="21" id="KW-1185">Reference proteome</keyword>
<dbReference type="GO" id="GO:0004222">
    <property type="term" value="F:metalloendopeptidase activity"/>
    <property type="evidence" value="ECO:0007669"/>
    <property type="project" value="InterPro"/>
</dbReference>
<evidence type="ECO:0000256" key="11">
    <source>
        <dbReference type="ARBA" id="ARBA00022840"/>
    </source>
</evidence>
<dbReference type="NCBIfam" id="TIGR01241">
    <property type="entry name" value="FtsH_fam"/>
    <property type="match status" value="1"/>
</dbReference>
<proteinExistence type="inferred from homology"/>
<comment type="similarity">
    <text evidence="3">In the C-terminal section; belongs to the peptidase M41 family.</text>
</comment>
<dbReference type="GO" id="GO:0030163">
    <property type="term" value="P:protein catabolic process"/>
    <property type="evidence" value="ECO:0007669"/>
    <property type="project" value="EnsemblFungi"/>
</dbReference>
<dbReference type="KEGG" id="erc:Ecym_7400"/>
<dbReference type="GO" id="GO:0140567">
    <property type="term" value="F:membrane protein dislocase activity"/>
    <property type="evidence" value="ECO:0007669"/>
    <property type="project" value="EnsemblFungi"/>
</dbReference>
<evidence type="ECO:0000256" key="9">
    <source>
        <dbReference type="ARBA" id="ARBA00022801"/>
    </source>
</evidence>
<dbReference type="InterPro" id="IPR037219">
    <property type="entry name" value="Peptidase_M41-like"/>
</dbReference>
<dbReference type="GO" id="GO:0008270">
    <property type="term" value="F:zinc ion binding"/>
    <property type="evidence" value="ECO:0007669"/>
    <property type="project" value="InterPro"/>
</dbReference>
<feature type="domain" description="AAA+ ATPase" evidence="19">
    <location>
        <begin position="369"/>
        <end position="509"/>
    </location>
</feature>
<evidence type="ECO:0000256" key="3">
    <source>
        <dbReference type="ARBA" id="ARBA00010044"/>
    </source>
</evidence>
<sequence>MRLLLGACRNVNTWRFSGRFGHRVAFLRASCLINQHQGRLLHTCQTIYEKKKKDESNEYDKECTQEEMEALKKDIFRHIRDANASKPSDKEASQRKITESIKRLEETIKKQQSQQEQDTESEPSAFKQAQKESEEMYRKAADEKMKQNKDFNGMLNNQNPAPMVVNINLFKMGLLMLVLSFILSRFETFEQKKELTWQEFRKQLLFNGYVSKLIVINKSSVKVILNDSGKNHLQHTGIDSYYFTIGSVESFERKIKEAQDELKISEEFRIPIVYTQEGSWSKAIFQIMPTALLIAGLIWISTRSMNSAGGGPEGMFNVGKSKARRFNQDTAIKVKFKDVAGCDEAKEEIMEFVSFLKQPSRYEKMGAKIPRGAILSGPPGTGKTLLAKATAGEAGVPFFSVSGSEFVEMFVGVGASRVRDLFKTARENAPAIVFVDEIDAIGKARQKGNFSGANDERENTLNQLLVEMDGFTPSDHVVVLAGTNRPDVLDQALLRPGRFDRHINIDKPELEGRKEIFKVHLSKITLAEDIVDLENRLAALTPGFSGADIANVCNEAALVAARGDNSSVKLEHFEHAIERVIGGVERKSKVLSPEEKKVVAYHEAGHAICGWYLEYADPLLKVSIIPRSQGALGYAQYLPGDVYLLNQQQLMDRMTMTLGGRVSEELHLPTVSSGASDDFKKVTRMATAMVTELGMSNKVGWVNYTRKNESDLTKPFSEETASIVDSEVYRLVEECHDRCASLLKEKAHELEKVAQLLLRQEVLTREDMIRLLGKRPFPERNDAFDKYLNQRQPESPTGHPTTSP</sequence>
<dbReference type="FunFam" id="1.20.58.760:FF:000003">
    <property type="entry name" value="AFG3-like AAA ATPase 2"/>
    <property type="match status" value="1"/>
</dbReference>
<dbReference type="Gene3D" id="1.20.58.760">
    <property type="entry name" value="Peptidase M41"/>
    <property type="match status" value="1"/>
</dbReference>
<dbReference type="FunCoup" id="G8JWL1">
    <property type="interactions" value="649"/>
</dbReference>
<dbReference type="PROSITE" id="PS00674">
    <property type="entry name" value="AAA"/>
    <property type="match status" value="1"/>
</dbReference>
<name>G8JWL1_ERECY</name>
<evidence type="ECO:0000256" key="4">
    <source>
        <dbReference type="ARBA" id="ARBA00010550"/>
    </source>
</evidence>
<dbReference type="AlphaFoldDB" id="G8JWL1"/>
<keyword evidence="14" id="KW-0496">Mitochondrion</keyword>
<comment type="cofactor">
    <cofactor evidence="1">
        <name>Zn(2+)</name>
        <dbReference type="ChEBI" id="CHEBI:29105"/>
    </cofactor>
</comment>
<dbReference type="Gene3D" id="3.40.1690.20">
    <property type="match status" value="1"/>
</dbReference>
<dbReference type="GO" id="GO:0005524">
    <property type="term" value="F:ATP binding"/>
    <property type="evidence" value="ECO:0007669"/>
    <property type="project" value="UniProtKB-KW"/>
</dbReference>
<evidence type="ECO:0000313" key="20">
    <source>
        <dbReference type="EMBL" id="AET41226.1"/>
    </source>
</evidence>
<reference evidence="21" key="1">
    <citation type="journal article" date="2012" name="G3 (Bethesda)">
        <title>Pichia sorbitophila, an interspecies yeast hybrid reveals early steps of genome resolution following polyploidization.</title>
        <authorList>
            <person name="Leh Louis V."/>
            <person name="Despons L."/>
            <person name="Friedrich A."/>
            <person name="Martin T."/>
            <person name="Durrens P."/>
            <person name="Casaregola S."/>
            <person name="Neuveglise C."/>
            <person name="Fairhead C."/>
            <person name="Marck C."/>
            <person name="Cruz J.A."/>
            <person name="Straub M.L."/>
            <person name="Kugler V."/>
            <person name="Sacerdot C."/>
            <person name="Uzunov Z."/>
            <person name="Thierry A."/>
            <person name="Weiss S."/>
            <person name="Bleykasten C."/>
            <person name="De Montigny J."/>
            <person name="Jacques N."/>
            <person name="Jung P."/>
            <person name="Lemaire M."/>
            <person name="Mallet S."/>
            <person name="Morel G."/>
            <person name="Richard G.F."/>
            <person name="Sarkar A."/>
            <person name="Savel G."/>
            <person name="Schacherer J."/>
            <person name="Seret M.L."/>
            <person name="Talla E."/>
            <person name="Samson G."/>
            <person name="Jubin C."/>
            <person name="Poulain J."/>
            <person name="Vacherie B."/>
            <person name="Barbe V."/>
            <person name="Pelletier E."/>
            <person name="Sherman D.J."/>
            <person name="Westhof E."/>
            <person name="Weissenbach J."/>
            <person name="Baret P.V."/>
            <person name="Wincker P."/>
            <person name="Gaillardin C."/>
            <person name="Dujon B."/>
            <person name="Souciet J.L."/>
        </authorList>
    </citation>
    <scope>NUCLEOTIDE SEQUENCE [LARGE SCALE GENOMIC DNA]</scope>
    <source>
        <strain evidence="21">CBS 270.75 / DBVPG 7215 / KCTC 17166 / NRRL Y-17582</strain>
    </source>
</reference>
<dbReference type="PANTHER" id="PTHR43655">
    <property type="entry name" value="ATP-DEPENDENT PROTEASE"/>
    <property type="match status" value="1"/>
</dbReference>
<dbReference type="InterPro" id="IPR003593">
    <property type="entry name" value="AAA+_ATPase"/>
</dbReference>
<dbReference type="GO" id="GO:0006465">
    <property type="term" value="P:signal peptide processing"/>
    <property type="evidence" value="ECO:0007669"/>
    <property type="project" value="EnsemblFungi"/>
</dbReference>
<comment type="subunit">
    <text evidence="17">Component of the 850 kDa m-AAA protease complex, a heterohexamer composed of YTA12/RCA1 and YTA10/AFG3. Associates with the prohibitin complex, composed of PHB1 and PHB2, inhibiting the activity of the m-AAA protease complex.</text>
</comment>
<dbReference type="MEROPS" id="M41.003"/>
<dbReference type="InParanoid" id="G8JWL1"/>
<dbReference type="CDD" id="cd19501">
    <property type="entry name" value="RecA-like_FtsH"/>
    <property type="match status" value="1"/>
</dbReference>
<keyword evidence="6" id="KW-0812">Transmembrane</keyword>
<keyword evidence="7" id="KW-0479">Metal-binding</keyword>
<dbReference type="InterPro" id="IPR000642">
    <property type="entry name" value="Peptidase_M41"/>
</dbReference>
<dbReference type="Pfam" id="PF17862">
    <property type="entry name" value="AAA_lid_3"/>
    <property type="match status" value="1"/>
</dbReference>
<dbReference type="GO" id="GO:0034982">
    <property type="term" value="P:mitochondrial protein processing"/>
    <property type="evidence" value="ECO:0007669"/>
    <property type="project" value="TreeGrafter"/>
</dbReference>
<evidence type="ECO:0000256" key="12">
    <source>
        <dbReference type="ARBA" id="ARBA00022989"/>
    </source>
</evidence>
<dbReference type="PANTHER" id="PTHR43655:SF14">
    <property type="entry name" value="MITOCHONDRIAL RESPIRATORY CHAIN COMPLEXES ASSEMBLY PROTEIN YTA12"/>
    <property type="match status" value="1"/>
</dbReference>
<dbReference type="FunFam" id="1.10.8.60:FF:000019">
    <property type="entry name" value="AFG3-like AAA ATPase 2"/>
    <property type="match status" value="1"/>
</dbReference>
<dbReference type="InterPro" id="IPR041569">
    <property type="entry name" value="AAA_lid_3"/>
</dbReference>
<dbReference type="FunFam" id="3.40.50.300:FF:000001">
    <property type="entry name" value="ATP-dependent zinc metalloprotease FtsH"/>
    <property type="match status" value="1"/>
</dbReference>
<evidence type="ECO:0000256" key="7">
    <source>
        <dbReference type="ARBA" id="ARBA00022723"/>
    </source>
</evidence>
<evidence type="ECO:0000259" key="19">
    <source>
        <dbReference type="SMART" id="SM00382"/>
    </source>
</evidence>
<dbReference type="RefSeq" id="XP_003648043.1">
    <property type="nucleotide sequence ID" value="XM_003647995.1"/>
</dbReference>
<dbReference type="InterPro" id="IPR027417">
    <property type="entry name" value="P-loop_NTPase"/>
</dbReference>
<keyword evidence="12" id="KW-1133">Transmembrane helix</keyword>
<dbReference type="GeneID" id="11472649"/>
<dbReference type="Pfam" id="PF06480">
    <property type="entry name" value="FtsH_ext"/>
    <property type="match status" value="1"/>
</dbReference>
<dbReference type="eggNOG" id="KOG0731">
    <property type="taxonomic scope" value="Eukaryota"/>
</dbReference>
<dbReference type="InterPro" id="IPR003959">
    <property type="entry name" value="ATPase_AAA_core"/>
</dbReference>
<dbReference type="InterPro" id="IPR003960">
    <property type="entry name" value="ATPase_AAA_CS"/>
</dbReference>
<dbReference type="InterPro" id="IPR050928">
    <property type="entry name" value="ATP-dep_Zn_Metalloprotease"/>
</dbReference>
<evidence type="ECO:0000256" key="5">
    <source>
        <dbReference type="ARBA" id="ARBA00022670"/>
    </source>
</evidence>
<keyword evidence="8" id="KW-0547">Nucleotide-binding</keyword>
<feature type="region of interest" description="Disordered" evidence="18">
    <location>
        <begin position="107"/>
        <end position="141"/>
    </location>
</feature>
<feature type="region of interest" description="Disordered" evidence="18">
    <location>
        <begin position="779"/>
        <end position="804"/>
    </location>
</feature>
<dbReference type="GO" id="GO:0004176">
    <property type="term" value="F:ATP-dependent peptidase activity"/>
    <property type="evidence" value="ECO:0007669"/>
    <property type="project" value="InterPro"/>
</dbReference>
<dbReference type="EMBL" id="CP002503">
    <property type="protein sequence ID" value="AET41226.1"/>
    <property type="molecule type" value="Genomic_DNA"/>
</dbReference>
<keyword evidence="15" id="KW-0472">Membrane</keyword>
<keyword evidence="10" id="KW-0862">Zinc</keyword>
<dbReference type="Proteomes" id="UP000006790">
    <property type="component" value="Chromosome 7"/>
</dbReference>
<dbReference type="SUPFAM" id="SSF52540">
    <property type="entry name" value="P-loop containing nucleoside triphosphate hydrolases"/>
    <property type="match status" value="1"/>
</dbReference>
<dbReference type="STRING" id="931890.G8JWL1"/>
<evidence type="ECO:0000256" key="10">
    <source>
        <dbReference type="ARBA" id="ARBA00022833"/>
    </source>
</evidence>
<dbReference type="GO" id="GO:0065003">
    <property type="term" value="P:protein-containing complex assembly"/>
    <property type="evidence" value="ECO:0007669"/>
    <property type="project" value="EnsemblFungi"/>
</dbReference>
<dbReference type="GO" id="GO:0005745">
    <property type="term" value="C:m-AAA complex"/>
    <property type="evidence" value="ECO:0007669"/>
    <property type="project" value="EnsemblFungi"/>
</dbReference>
<comment type="subcellular location">
    <subcellularLocation>
        <location evidence="2">Mitochondrion membrane</location>
        <topology evidence="2">Multi-pass membrane protein</topology>
    </subcellularLocation>
</comment>
<dbReference type="InterPro" id="IPR005936">
    <property type="entry name" value="FtsH"/>
</dbReference>
<dbReference type="Pfam" id="PF00004">
    <property type="entry name" value="AAA"/>
    <property type="match status" value="1"/>
</dbReference>
<feature type="compositionally biased region" description="Polar residues" evidence="18">
    <location>
        <begin position="789"/>
        <end position="804"/>
    </location>
</feature>
<dbReference type="OrthoDB" id="1413014at2759"/>
<evidence type="ECO:0000256" key="8">
    <source>
        <dbReference type="ARBA" id="ARBA00022741"/>
    </source>
</evidence>
<dbReference type="SUPFAM" id="SSF140990">
    <property type="entry name" value="FtsH protease domain-like"/>
    <property type="match status" value="1"/>
</dbReference>
<dbReference type="Gene3D" id="1.10.8.60">
    <property type="match status" value="1"/>
</dbReference>
<evidence type="ECO:0000256" key="16">
    <source>
        <dbReference type="ARBA" id="ARBA00048778"/>
    </source>
</evidence>
<keyword evidence="9" id="KW-0378">Hydrolase</keyword>
<feature type="compositionally biased region" description="Basic and acidic residues" evidence="18">
    <location>
        <begin position="129"/>
        <end position="141"/>
    </location>
</feature>
<dbReference type="SMART" id="SM00382">
    <property type="entry name" value="AAA"/>
    <property type="match status" value="1"/>
</dbReference>
<dbReference type="GO" id="GO:0016887">
    <property type="term" value="F:ATP hydrolysis activity"/>
    <property type="evidence" value="ECO:0007669"/>
    <property type="project" value="EnsemblFungi"/>
</dbReference>
<evidence type="ECO:0000256" key="15">
    <source>
        <dbReference type="ARBA" id="ARBA00023136"/>
    </source>
</evidence>
<evidence type="ECO:0000256" key="6">
    <source>
        <dbReference type="ARBA" id="ARBA00022692"/>
    </source>
</evidence>
<gene>
    <name evidence="20" type="ordered locus">Ecym_7400</name>
</gene>
<comment type="similarity">
    <text evidence="4">In the N-terminal section; belongs to the AAA ATPase family.</text>
</comment>
<dbReference type="Gene3D" id="3.40.50.300">
    <property type="entry name" value="P-loop containing nucleotide triphosphate hydrolases"/>
    <property type="match status" value="1"/>
</dbReference>
<accession>G8JWL1</accession>
<evidence type="ECO:0000313" key="21">
    <source>
        <dbReference type="Proteomes" id="UP000006790"/>
    </source>
</evidence>
<organism evidence="20 21">
    <name type="scientific">Eremothecium cymbalariae (strain CBS 270.75 / DBVPG 7215 / KCTC 17166 / NRRL Y-17582)</name>
    <name type="common">Yeast</name>
    <dbReference type="NCBI Taxonomy" id="931890"/>
    <lineage>
        <taxon>Eukaryota</taxon>
        <taxon>Fungi</taxon>
        <taxon>Dikarya</taxon>
        <taxon>Ascomycota</taxon>
        <taxon>Saccharomycotina</taxon>
        <taxon>Saccharomycetes</taxon>
        <taxon>Saccharomycetales</taxon>
        <taxon>Saccharomycetaceae</taxon>
        <taxon>Eremothecium</taxon>
    </lineage>
</organism>
<dbReference type="InterPro" id="IPR011546">
    <property type="entry name" value="Pept_M41_FtsH_extracell"/>
</dbReference>
<evidence type="ECO:0000256" key="17">
    <source>
        <dbReference type="ARBA" id="ARBA00065348"/>
    </source>
</evidence>
<keyword evidence="5" id="KW-0645">Protease</keyword>
<keyword evidence="11" id="KW-0067">ATP-binding</keyword>
<evidence type="ECO:0000256" key="1">
    <source>
        <dbReference type="ARBA" id="ARBA00001947"/>
    </source>
</evidence>
<protein>
    <recommendedName>
        <fullName evidence="19">AAA+ ATPase domain-containing protein</fullName>
    </recommendedName>
</protein>
<dbReference type="Pfam" id="PF01434">
    <property type="entry name" value="Peptidase_M41"/>
    <property type="match status" value="1"/>
</dbReference>
<dbReference type="GO" id="GO:0097002">
    <property type="term" value="C:mitochondrial inner boundary membrane"/>
    <property type="evidence" value="ECO:0007669"/>
    <property type="project" value="EnsemblFungi"/>
</dbReference>
<evidence type="ECO:0000256" key="2">
    <source>
        <dbReference type="ARBA" id="ARBA00004225"/>
    </source>
</evidence>
<dbReference type="HOGENOM" id="CLU_000688_23_0_1"/>
<dbReference type="OMA" id="ARQKGNF"/>
<evidence type="ECO:0000256" key="18">
    <source>
        <dbReference type="SAM" id="MobiDB-lite"/>
    </source>
</evidence>
<keyword evidence="13" id="KW-0482">Metalloprotease</keyword>
<evidence type="ECO:0000256" key="14">
    <source>
        <dbReference type="ARBA" id="ARBA00023128"/>
    </source>
</evidence>
<dbReference type="HAMAP" id="MF_01458">
    <property type="entry name" value="FtsH"/>
    <property type="match status" value="1"/>
</dbReference>